<evidence type="ECO:0000259" key="1">
    <source>
        <dbReference type="Pfam" id="PF11823"/>
    </source>
</evidence>
<protein>
    <submittedName>
        <fullName evidence="2">DUF3343 domain-containing protein</fullName>
    </submittedName>
</protein>
<dbReference type="OrthoDB" id="3192849at2"/>
<dbReference type="AlphaFoldDB" id="A0A4S2DGX4"/>
<accession>A0A4S2DGX4</accession>
<comment type="caution">
    <text evidence="2">The sequence shown here is derived from an EMBL/GenBank/DDBJ whole genome shotgun (WGS) entry which is preliminary data.</text>
</comment>
<dbReference type="RefSeq" id="WP_136008234.1">
    <property type="nucleotide sequence ID" value="NZ_SRYR01000017.1"/>
</dbReference>
<gene>
    <name evidence="2" type="ORF">E5347_16020</name>
</gene>
<feature type="domain" description="Putative Se/S carrier protein-like" evidence="1">
    <location>
        <begin position="3"/>
        <end position="69"/>
    </location>
</feature>
<evidence type="ECO:0000313" key="2">
    <source>
        <dbReference type="EMBL" id="TGY40034.1"/>
    </source>
</evidence>
<dbReference type="InterPro" id="IPR021778">
    <property type="entry name" value="Se/S_carrier-like"/>
</dbReference>
<dbReference type="EMBL" id="SRYR01000017">
    <property type="protein sequence ID" value="TGY40034.1"/>
    <property type="molecule type" value="Genomic_DNA"/>
</dbReference>
<keyword evidence="3" id="KW-1185">Reference proteome</keyword>
<organism evidence="2 3">
    <name type="scientific">Clostridium sartagoforme</name>
    <dbReference type="NCBI Taxonomy" id="84031"/>
    <lineage>
        <taxon>Bacteria</taxon>
        <taxon>Bacillati</taxon>
        <taxon>Bacillota</taxon>
        <taxon>Clostridia</taxon>
        <taxon>Eubacteriales</taxon>
        <taxon>Clostridiaceae</taxon>
        <taxon>Clostridium</taxon>
    </lineage>
</organism>
<proteinExistence type="predicted"/>
<reference evidence="2 3" key="1">
    <citation type="submission" date="2019-04" db="EMBL/GenBank/DDBJ databases">
        <title>Microbes associate with the intestines of laboratory mice.</title>
        <authorList>
            <person name="Navarre W."/>
            <person name="Wong E."/>
            <person name="Huang K."/>
            <person name="Tropini C."/>
            <person name="Ng K."/>
            <person name="Yu B."/>
        </authorList>
    </citation>
    <scope>NUCLEOTIDE SEQUENCE [LARGE SCALE GENOMIC DNA]</scope>
    <source>
        <strain evidence="2 3">NM50_B9-20</strain>
    </source>
</reference>
<evidence type="ECO:0000313" key="3">
    <source>
        <dbReference type="Proteomes" id="UP000306888"/>
    </source>
</evidence>
<name>A0A4S2DGX4_9CLOT</name>
<dbReference type="Pfam" id="PF11823">
    <property type="entry name" value="Se_S_carrier"/>
    <property type="match status" value="1"/>
</dbReference>
<sequence>MKYYIIVFKNTLDAMNAEKKLNEIGMKFRMMPTPTSITHSCGICVRIEEKVYVDKIIANNIISYKNIYEKEDNNFIELS</sequence>
<dbReference type="Proteomes" id="UP000306888">
    <property type="component" value="Unassembled WGS sequence"/>
</dbReference>